<reference evidence="2 3" key="1">
    <citation type="journal article" date="2019" name="Int. J. Syst. Evol. Microbiol.">
        <title>The Global Catalogue of Microorganisms (GCM) 10K type strain sequencing project: providing services to taxonomists for standard genome sequencing and annotation.</title>
        <authorList>
            <consortium name="The Broad Institute Genomics Platform"/>
            <consortium name="The Broad Institute Genome Sequencing Center for Infectious Disease"/>
            <person name="Wu L."/>
            <person name="Ma J."/>
        </authorList>
    </citation>
    <scope>NUCLEOTIDE SEQUENCE [LARGE SCALE GENOMIC DNA]</scope>
    <source>
        <strain evidence="2 3">XZYJ18</strain>
    </source>
</reference>
<gene>
    <name evidence="2" type="ORF">ACFO9K_17540</name>
</gene>
<keyword evidence="1" id="KW-0472">Membrane</keyword>
<keyword evidence="3" id="KW-1185">Reference proteome</keyword>
<dbReference type="RefSeq" id="WP_254268305.1">
    <property type="nucleotide sequence ID" value="NZ_CP100400.1"/>
</dbReference>
<organism evidence="2 3">
    <name type="scientific">Halorussus aquaticus</name>
    <dbReference type="NCBI Taxonomy" id="2953748"/>
    <lineage>
        <taxon>Archaea</taxon>
        <taxon>Methanobacteriati</taxon>
        <taxon>Methanobacteriota</taxon>
        <taxon>Stenosarchaea group</taxon>
        <taxon>Halobacteria</taxon>
        <taxon>Halobacteriales</taxon>
        <taxon>Haladaptataceae</taxon>
        <taxon>Halorussus</taxon>
    </lineage>
</organism>
<dbReference type="Proteomes" id="UP001595945">
    <property type="component" value="Unassembled WGS sequence"/>
</dbReference>
<proteinExistence type="predicted"/>
<sequence>MDLIDDKGRFFGTVNIIDALAVLFVLAVVAAGTTFVLGADDQPTNAPEALTDNSTNTTTIVTLEITGIQPYVADAIPKGPIDTDRITAVENKSVRPTEVVVTAQDGTLHEQQHPRKQTVTLRVSLNTTTTEDDLTFGDKPLEVGRQLTLDFGQVTVEGTVTGIANEN</sequence>
<dbReference type="AlphaFoldDB" id="A0ABD5Q5U1"/>
<dbReference type="InterPro" id="IPR025480">
    <property type="entry name" value="DUF4330"/>
</dbReference>
<dbReference type="Pfam" id="PF14221">
    <property type="entry name" value="DUF4330"/>
    <property type="match status" value="1"/>
</dbReference>
<dbReference type="GeneID" id="73046848"/>
<keyword evidence="1" id="KW-0812">Transmembrane</keyword>
<dbReference type="EMBL" id="JBHSHT010000002">
    <property type="protein sequence ID" value="MFC4826059.1"/>
    <property type="molecule type" value="Genomic_DNA"/>
</dbReference>
<evidence type="ECO:0000256" key="1">
    <source>
        <dbReference type="SAM" id="Phobius"/>
    </source>
</evidence>
<feature type="transmembrane region" description="Helical" evidence="1">
    <location>
        <begin position="12"/>
        <end position="37"/>
    </location>
</feature>
<accession>A0ABD5Q5U1</accession>
<name>A0ABD5Q5U1_9EURY</name>
<evidence type="ECO:0000313" key="2">
    <source>
        <dbReference type="EMBL" id="MFC4826059.1"/>
    </source>
</evidence>
<keyword evidence="1" id="KW-1133">Transmembrane helix</keyword>
<protein>
    <submittedName>
        <fullName evidence="2">DUF4330 domain-containing protein</fullName>
    </submittedName>
</protein>
<comment type="caution">
    <text evidence="2">The sequence shown here is derived from an EMBL/GenBank/DDBJ whole genome shotgun (WGS) entry which is preliminary data.</text>
</comment>
<evidence type="ECO:0000313" key="3">
    <source>
        <dbReference type="Proteomes" id="UP001595945"/>
    </source>
</evidence>